<evidence type="ECO:0000313" key="2">
    <source>
        <dbReference type="Proteomes" id="UP000637632"/>
    </source>
</evidence>
<name>A0ABR6XHJ9_9BURK</name>
<keyword evidence="2" id="KW-1185">Reference proteome</keyword>
<proteinExistence type="predicted"/>
<dbReference type="RefSeq" id="WP_190480077.1">
    <property type="nucleotide sequence ID" value="NZ_JACOFT010000004.1"/>
</dbReference>
<reference evidence="1 2" key="1">
    <citation type="submission" date="2020-08" db="EMBL/GenBank/DDBJ databases">
        <title>Novel species isolated from subtropical streams in China.</title>
        <authorList>
            <person name="Lu H."/>
        </authorList>
    </citation>
    <scope>NUCLEOTIDE SEQUENCE [LARGE SCALE GENOMIC DNA]</scope>
    <source>
        <strain evidence="1 2">CCTCC AB 2015119</strain>
    </source>
</reference>
<protein>
    <submittedName>
        <fullName evidence="1">DUF3305 domain-containing protein</fullName>
    </submittedName>
</protein>
<sequence>MEKNTELPFTLSVIMQRMPMNNRWQPFQWKPLEILADTPDAKIHQLMNGDGEQRWLFPGFSATLHVDETPGYFLNLSSETPCWFVMWRMEEVDGVELAVPKSVSLSYDEAARQIDGGEQVDILPLSTDVAAWLAEYTQQYFRYEGKKPRKRPSFEGGEGVQKMALAEASVNRKIN</sequence>
<organism evidence="1 2">
    <name type="scientific">Undibacterium aquatile</name>
    <dbReference type="NCBI Taxonomy" id="1537398"/>
    <lineage>
        <taxon>Bacteria</taxon>
        <taxon>Pseudomonadati</taxon>
        <taxon>Pseudomonadota</taxon>
        <taxon>Betaproteobacteria</taxon>
        <taxon>Burkholderiales</taxon>
        <taxon>Oxalobacteraceae</taxon>
        <taxon>Undibacterium</taxon>
    </lineage>
</organism>
<evidence type="ECO:0000313" key="1">
    <source>
        <dbReference type="EMBL" id="MBC3812379.1"/>
    </source>
</evidence>
<dbReference type="InterPro" id="IPR021736">
    <property type="entry name" value="DUF3305"/>
</dbReference>
<dbReference type="Proteomes" id="UP000637632">
    <property type="component" value="Unassembled WGS sequence"/>
</dbReference>
<dbReference type="Pfam" id="PF11749">
    <property type="entry name" value="DUF3305"/>
    <property type="match status" value="1"/>
</dbReference>
<dbReference type="EMBL" id="JACOFT010000004">
    <property type="protein sequence ID" value="MBC3812379.1"/>
    <property type="molecule type" value="Genomic_DNA"/>
</dbReference>
<accession>A0ABR6XHJ9</accession>
<comment type="caution">
    <text evidence="1">The sequence shown here is derived from an EMBL/GenBank/DDBJ whole genome shotgun (WGS) entry which is preliminary data.</text>
</comment>
<gene>
    <name evidence="1" type="ORF">H8K26_13095</name>
</gene>